<dbReference type="Pfam" id="PF12950">
    <property type="entry name" value="TaqI_C"/>
    <property type="match status" value="1"/>
</dbReference>
<evidence type="ECO:0000259" key="8">
    <source>
        <dbReference type="Pfam" id="PF07669"/>
    </source>
</evidence>
<feature type="domain" description="Type II methyltransferase M.TaqI-like" evidence="8">
    <location>
        <begin position="583"/>
        <end position="866"/>
    </location>
</feature>
<proteinExistence type="predicted"/>
<reference evidence="10" key="1">
    <citation type="journal article" date="2014" name="Int. J. Syst. Evol. Microbiol.">
        <title>Complete genome sequence of Corynebacterium casei LMG S-19264T (=DSM 44701T), isolated from a smear-ripened cheese.</title>
        <authorList>
            <consortium name="US DOE Joint Genome Institute (JGI-PGF)"/>
            <person name="Walter F."/>
            <person name="Albersmeier A."/>
            <person name="Kalinowski J."/>
            <person name="Ruckert C."/>
        </authorList>
    </citation>
    <scope>NUCLEOTIDE SEQUENCE</scope>
    <source>
        <strain evidence="10">JCM 19596</strain>
    </source>
</reference>
<keyword evidence="2" id="KW-0489">Methyltransferase</keyword>
<keyword evidence="6" id="KW-0238">DNA-binding</keyword>
<evidence type="ECO:0000256" key="5">
    <source>
        <dbReference type="ARBA" id="ARBA00022747"/>
    </source>
</evidence>
<dbReference type="OrthoDB" id="45790at2157"/>
<dbReference type="InterPro" id="IPR011639">
    <property type="entry name" value="MethylTrfase_TaqI-like_dom"/>
</dbReference>
<dbReference type="GO" id="GO:0003677">
    <property type="term" value="F:DNA binding"/>
    <property type="evidence" value="ECO:0007669"/>
    <property type="project" value="UniProtKB-KW"/>
</dbReference>
<keyword evidence="5" id="KW-0680">Restriction system</keyword>
<dbReference type="Proteomes" id="UP000607197">
    <property type="component" value="Unassembled WGS sequence"/>
</dbReference>
<dbReference type="PANTHER" id="PTHR33841">
    <property type="entry name" value="DNA METHYLTRANSFERASE YEEA-RELATED"/>
    <property type="match status" value="1"/>
</dbReference>
<evidence type="ECO:0000256" key="6">
    <source>
        <dbReference type="ARBA" id="ARBA00023125"/>
    </source>
</evidence>
<reference evidence="10" key="2">
    <citation type="submission" date="2020-09" db="EMBL/GenBank/DDBJ databases">
        <authorList>
            <person name="Sun Q."/>
            <person name="Ohkuma M."/>
        </authorList>
    </citation>
    <scope>NUCLEOTIDE SEQUENCE</scope>
    <source>
        <strain evidence="10">JCM 19596</strain>
    </source>
</reference>
<dbReference type="PANTHER" id="PTHR33841:SF1">
    <property type="entry name" value="DNA METHYLTRANSFERASE A"/>
    <property type="match status" value="1"/>
</dbReference>
<dbReference type="InterPro" id="IPR002052">
    <property type="entry name" value="DNA_methylase_N6_adenine_CS"/>
</dbReference>
<dbReference type="InterPro" id="IPR029063">
    <property type="entry name" value="SAM-dependent_MTases_sf"/>
</dbReference>
<name>A0A830F8A3_9EURY</name>
<dbReference type="EC" id="2.1.1.72" evidence="1"/>
<evidence type="ECO:0000259" key="9">
    <source>
        <dbReference type="Pfam" id="PF12950"/>
    </source>
</evidence>
<dbReference type="GO" id="GO:0009007">
    <property type="term" value="F:site-specific DNA-methyltransferase (adenine-specific) activity"/>
    <property type="evidence" value="ECO:0007669"/>
    <property type="project" value="UniProtKB-EC"/>
</dbReference>
<comment type="caution">
    <text evidence="10">The sequence shown here is derived from an EMBL/GenBank/DDBJ whole genome shotgun (WGS) entry which is preliminary data.</text>
</comment>
<accession>A0A830F8A3</accession>
<keyword evidence="11" id="KW-1185">Reference proteome</keyword>
<evidence type="ECO:0000256" key="1">
    <source>
        <dbReference type="ARBA" id="ARBA00011900"/>
    </source>
</evidence>
<dbReference type="PRINTS" id="PR00507">
    <property type="entry name" value="N12N6MTFRASE"/>
</dbReference>
<evidence type="ECO:0000256" key="4">
    <source>
        <dbReference type="ARBA" id="ARBA00022691"/>
    </source>
</evidence>
<evidence type="ECO:0000313" key="10">
    <source>
        <dbReference type="EMBL" id="GGL73133.1"/>
    </source>
</evidence>
<organism evidence="10 11">
    <name type="scientific">Halocalculus aciditolerans</name>
    <dbReference type="NCBI Taxonomy" id="1383812"/>
    <lineage>
        <taxon>Archaea</taxon>
        <taxon>Methanobacteriati</taxon>
        <taxon>Methanobacteriota</taxon>
        <taxon>Stenosarchaea group</taxon>
        <taxon>Halobacteria</taxon>
        <taxon>Halobacteriales</taxon>
        <taxon>Halobacteriaceae</taxon>
        <taxon>Halocalculus</taxon>
    </lineage>
</organism>
<comment type="catalytic activity">
    <reaction evidence="7">
        <text>a 2'-deoxyadenosine in DNA + S-adenosyl-L-methionine = an N(6)-methyl-2'-deoxyadenosine in DNA + S-adenosyl-L-homocysteine + H(+)</text>
        <dbReference type="Rhea" id="RHEA:15197"/>
        <dbReference type="Rhea" id="RHEA-COMP:12418"/>
        <dbReference type="Rhea" id="RHEA-COMP:12419"/>
        <dbReference type="ChEBI" id="CHEBI:15378"/>
        <dbReference type="ChEBI" id="CHEBI:57856"/>
        <dbReference type="ChEBI" id="CHEBI:59789"/>
        <dbReference type="ChEBI" id="CHEBI:90615"/>
        <dbReference type="ChEBI" id="CHEBI:90616"/>
        <dbReference type="EC" id="2.1.1.72"/>
    </reaction>
</comment>
<dbReference type="EMBL" id="BMPG01000009">
    <property type="protein sequence ID" value="GGL73133.1"/>
    <property type="molecule type" value="Genomic_DNA"/>
</dbReference>
<dbReference type="InterPro" id="IPR050953">
    <property type="entry name" value="N4_N6_ade-DNA_methylase"/>
</dbReference>
<dbReference type="GO" id="GO:0009307">
    <property type="term" value="P:DNA restriction-modification system"/>
    <property type="evidence" value="ECO:0007669"/>
    <property type="project" value="UniProtKB-KW"/>
</dbReference>
<dbReference type="Pfam" id="PF07669">
    <property type="entry name" value="Eco57I"/>
    <property type="match status" value="1"/>
</dbReference>
<protein>
    <recommendedName>
        <fullName evidence="1">site-specific DNA-methyltransferase (adenine-specific)</fullName>
        <ecNumber evidence="1">2.1.1.72</ecNumber>
    </recommendedName>
</protein>
<evidence type="ECO:0000256" key="2">
    <source>
        <dbReference type="ARBA" id="ARBA00022603"/>
    </source>
</evidence>
<gene>
    <name evidence="10" type="ORF">GCM10009039_33980</name>
</gene>
<dbReference type="InterPro" id="IPR025931">
    <property type="entry name" value="TaqI_C"/>
</dbReference>
<dbReference type="PROSITE" id="PS00092">
    <property type="entry name" value="N6_MTASE"/>
    <property type="match status" value="1"/>
</dbReference>
<feature type="domain" description="TaqI-like C-terminal specificity" evidence="9">
    <location>
        <begin position="983"/>
        <end position="1101"/>
    </location>
</feature>
<keyword evidence="4" id="KW-0949">S-adenosyl-L-methionine</keyword>
<sequence>MSQATLGSAYQNSSLFSGYYLDERVYDLDGWDCDEGARKALAELRELWDLERDLVASYKEDELLDSWIDEVLDVLGFGTLSETTLPGGGGYNDRLLFESADVRRKAATRKRDGNQDAAYNLSAALLEAKQWDADFTTRFSEQRSYRDASHQIKYYLEHTPEDVEWGVLTNGRKWRLYGTKDYATEIYYEVDLPELLESGTLEQFKYFYAFFRPDAFRKTGGTSFLDTVWNESETAARELGEDLQDNVFTALRVLGEGFLRTNDGLELDPEDEAGLAELKEQSLVLLYRLMFVLYAESRDLIHPENPAMRDEYDQHFGLNHLRSRIHEDVQSGDDFGDYSEISTQMWGRLDELFALVDEGEESLGIPPYNGGLFDADDHEFLAEHAVADRYIAEVIYRIGTTETEDGEFVLADYADLDTRHLGTIYEGLLEHEFRIAPEEYAAVSEDGGQVWKPATEVSVADAVETVDEGDLYVVNDDGERKATGAYYTPDYIVAYIVEESVGSLVDDIEADLRADGLDPSETEYFRRFWQGVLDLKILDPAMGSAHFLTAATGYLTARVMGVVREQEIQGYDEQDLRREIARECIYGVDINGIAVELAKLSMWLETLAADQPLAFLDHHLKTGNSLIGSDIEDVLGDESDQSGQTQLTDWMDQTRQRALEHVLDRFSDLLSIDNETLGGIKEMEEVYAEIREDSLYRHLLAMVNVHTASDFGLDVPDDAEEQMAEALRDDSWDDIENADWFREAQAMAKEEGFFHWQLEFPVVFYGGDGERLEDPGFDAVIGNPPYVEVGDSVEGYLRSTFEVPEYFVDLFHVFIERGVQLLSENSEFGYIVPEPWLTMENTSRLRQFLLTNTAVEQVVRFESTVFDEATVDTIILTLRKTDDLDRIRVLRAENEGSRIRGITETNQLDQESLLSTQQKRIEVRQTAQESEILDRIRSASVQLDEIADVSIGIQAYNRSKHTEEQIENRVFHADNKESEEYLPELSGQDVSRYSVKHDGETWVKYGDHLHDYRPMRYFSAPRILVREITDSGRHKIHAAYTEETYCNYKTILNILPTGDYSAKYLLAVLNSTAMSWIFLRTSNKVVSDTFPRISVTDLEGLDIPRIDFSKSPPLSVQKLEELFRDYLRTGDSAPFKSVISDMVDFSSGHPGVLHDFLRARVDDLNDWQERRSLIDLPLLDYLGNYTKGPNLPDIGLFQPTSSNILDATAEDYEKLRVGDVETERDGSSVTVSATARYKPEDEDAFETDQWGYAETGYEEAFTLTDLTEVEAALVEAFVPVAAEEADGFAGFRDNATKTNSPIDRLKAITLPDPDDVADDLERYFQAKERADELDEKIEKTDDLIDDIVYDLYGLSEEEIEIVESSVRND</sequence>
<dbReference type="Gene3D" id="3.40.50.150">
    <property type="entry name" value="Vaccinia Virus protein VP39"/>
    <property type="match status" value="2"/>
</dbReference>
<dbReference type="GO" id="GO:0032259">
    <property type="term" value="P:methylation"/>
    <property type="evidence" value="ECO:0007669"/>
    <property type="project" value="UniProtKB-KW"/>
</dbReference>
<dbReference type="SUPFAM" id="SSF53335">
    <property type="entry name" value="S-adenosyl-L-methionine-dependent methyltransferases"/>
    <property type="match status" value="1"/>
</dbReference>
<evidence type="ECO:0000256" key="7">
    <source>
        <dbReference type="ARBA" id="ARBA00047942"/>
    </source>
</evidence>
<evidence type="ECO:0000256" key="3">
    <source>
        <dbReference type="ARBA" id="ARBA00022679"/>
    </source>
</evidence>
<evidence type="ECO:0000313" key="11">
    <source>
        <dbReference type="Proteomes" id="UP000607197"/>
    </source>
</evidence>
<keyword evidence="3" id="KW-0808">Transferase</keyword>